<dbReference type="AlphaFoldDB" id="A0A409XEX6"/>
<dbReference type="InParanoid" id="A0A409XEX6"/>
<dbReference type="Proteomes" id="UP000283269">
    <property type="component" value="Unassembled WGS sequence"/>
</dbReference>
<accession>A0A409XEX6</accession>
<name>A0A409XEX6_PSICY</name>
<reference evidence="1 2" key="1">
    <citation type="journal article" date="2018" name="Evol. Lett.">
        <title>Horizontal gene cluster transfer increased hallucinogenic mushroom diversity.</title>
        <authorList>
            <person name="Reynolds H.T."/>
            <person name="Vijayakumar V."/>
            <person name="Gluck-Thaler E."/>
            <person name="Korotkin H.B."/>
            <person name="Matheny P.B."/>
            <person name="Slot J.C."/>
        </authorList>
    </citation>
    <scope>NUCLEOTIDE SEQUENCE [LARGE SCALE GENOMIC DNA]</scope>
    <source>
        <strain evidence="1 2">2631</strain>
    </source>
</reference>
<protein>
    <recommendedName>
        <fullName evidence="3">HAT C-terminal dimerisation domain-containing protein</fullName>
    </recommendedName>
</protein>
<sequence length="162" mass="18317">MFCIVPHAAEVERFFSNLSGVHSQKQSKLTILHLQTLATLHNHYTCKIQEEAFSLGKMTCRKHSHIHALPNPGIDVNRANSLVDNFTHIPLVTGYDNISIDGSEMVTTEDIDREFDKLEKSAFNVANGDKLGSNVSLEQVYDILGLDKIWLVRQQTFLLSYM</sequence>
<evidence type="ECO:0000313" key="2">
    <source>
        <dbReference type="Proteomes" id="UP000283269"/>
    </source>
</evidence>
<comment type="caution">
    <text evidence="1">The sequence shown here is derived from an EMBL/GenBank/DDBJ whole genome shotgun (WGS) entry which is preliminary data.</text>
</comment>
<dbReference type="OrthoDB" id="3040430at2759"/>
<dbReference type="EMBL" id="NHYD01001909">
    <property type="protein sequence ID" value="PPQ89294.1"/>
    <property type="molecule type" value="Genomic_DNA"/>
</dbReference>
<proteinExistence type="predicted"/>
<evidence type="ECO:0000313" key="1">
    <source>
        <dbReference type="EMBL" id="PPQ89294.1"/>
    </source>
</evidence>
<organism evidence="1 2">
    <name type="scientific">Psilocybe cyanescens</name>
    <dbReference type="NCBI Taxonomy" id="93625"/>
    <lineage>
        <taxon>Eukaryota</taxon>
        <taxon>Fungi</taxon>
        <taxon>Dikarya</taxon>
        <taxon>Basidiomycota</taxon>
        <taxon>Agaricomycotina</taxon>
        <taxon>Agaricomycetes</taxon>
        <taxon>Agaricomycetidae</taxon>
        <taxon>Agaricales</taxon>
        <taxon>Agaricineae</taxon>
        <taxon>Strophariaceae</taxon>
        <taxon>Psilocybe</taxon>
    </lineage>
</organism>
<keyword evidence="2" id="KW-1185">Reference proteome</keyword>
<evidence type="ECO:0008006" key="3">
    <source>
        <dbReference type="Google" id="ProtNLM"/>
    </source>
</evidence>
<dbReference type="STRING" id="93625.A0A409XEX6"/>
<gene>
    <name evidence="1" type="ORF">CVT25_000320</name>
</gene>